<gene>
    <name evidence="1" type="ORF">S01H1_10561</name>
</gene>
<sequence>MRTVLIIFTAIVLGVLAECNGAGGGKELLSVDFQEAQTLRYKFVSSKDINVNWDPMGKRSRPGKKRVDKSTELIEMVAAYTPVEVDPYGLTTIKATCESVKVKRSSSTSRQVSEKDAVRGFAGKTFTFTVDPGGRIEDYSQLSELIREVGKKAFPPRRKKVRVKAPDMIG</sequence>
<organism evidence="1">
    <name type="scientific">marine sediment metagenome</name>
    <dbReference type="NCBI Taxonomy" id="412755"/>
    <lineage>
        <taxon>unclassified sequences</taxon>
        <taxon>metagenomes</taxon>
        <taxon>ecological metagenomes</taxon>
    </lineage>
</organism>
<proteinExistence type="predicted"/>
<comment type="caution">
    <text evidence="1">The sequence shown here is derived from an EMBL/GenBank/DDBJ whole genome shotgun (WGS) entry which is preliminary data.</text>
</comment>
<accession>X0SBT7</accession>
<name>X0SBT7_9ZZZZ</name>
<dbReference type="EMBL" id="BARS01005389">
    <property type="protein sequence ID" value="GAF72631.1"/>
    <property type="molecule type" value="Genomic_DNA"/>
</dbReference>
<reference evidence="1" key="1">
    <citation type="journal article" date="2014" name="Front. Microbiol.">
        <title>High frequency of phylogenetically diverse reductive dehalogenase-homologous genes in deep subseafloor sedimentary metagenomes.</title>
        <authorList>
            <person name="Kawai M."/>
            <person name="Futagami T."/>
            <person name="Toyoda A."/>
            <person name="Takaki Y."/>
            <person name="Nishi S."/>
            <person name="Hori S."/>
            <person name="Arai W."/>
            <person name="Tsubouchi T."/>
            <person name="Morono Y."/>
            <person name="Uchiyama I."/>
            <person name="Ito T."/>
            <person name="Fujiyama A."/>
            <person name="Inagaki F."/>
            <person name="Takami H."/>
        </authorList>
    </citation>
    <scope>NUCLEOTIDE SEQUENCE</scope>
    <source>
        <strain evidence="1">Expedition CK06-06</strain>
    </source>
</reference>
<protein>
    <submittedName>
        <fullName evidence="1">Uncharacterized protein</fullName>
    </submittedName>
</protein>
<feature type="non-terminal residue" evidence="1">
    <location>
        <position position="170"/>
    </location>
</feature>
<dbReference type="AlphaFoldDB" id="X0SBT7"/>
<evidence type="ECO:0000313" key="1">
    <source>
        <dbReference type="EMBL" id="GAF72631.1"/>
    </source>
</evidence>